<reference evidence="1" key="1">
    <citation type="journal article" date="2021" name="Proc. Natl. Acad. Sci. U.S.A.">
        <title>A Catalog of Tens of Thousands of Viruses from Human Metagenomes Reveals Hidden Associations with Chronic Diseases.</title>
        <authorList>
            <person name="Tisza M.J."/>
            <person name="Buck C.B."/>
        </authorList>
    </citation>
    <scope>NUCLEOTIDE SEQUENCE</scope>
    <source>
        <strain evidence="1">CtsNK10</strain>
    </source>
</reference>
<evidence type="ECO:0000313" key="1">
    <source>
        <dbReference type="EMBL" id="DAD95172.1"/>
    </source>
</evidence>
<name>A0A8S5NLD4_9CAUD</name>
<dbReference type="EMBL" id="BK015191">
    <property type="protein sequence ID" value="DAD95172.1"/>
    <property type="molecule type" value="Genomic_DNA"/>
</dbReference>
<proteinExistence type="predicted"/>
<organism evidence="1">
    <name type="scientific">Podoviridae sp. ctsNK10</name>
    <dbReference type="NCBI Taxonomy" id="2826582"/>
    <lineage>
        <taxon>Viruses</taxon>
        <taxon>Duplodnaviria</taxon>
        <taxon>Heunggongvirae</taxon>
        <taxon>Uroviricota</taxon>
        <taxon>Caudoviricetes</taxon>
    </lineage>
</organism>
<accession>A0A8S5NLD4</accession>
<sequence length="44" mass="5332">MYFQQRLIRYSEFGPLSSKVHLLILQNELLYVILYICNPTQMVR</sequence>
<protein>
    <submittedName>
        <fullName evidence="1">Uncharacterized protein</fullName>
    </submittedName>
</protein>